<dbReference type="AlphaFoldDB" id="A0A6I9R6N9"/>
<gene>
    <name evidence="8 9" type="primary">LOC105044991</name>
</gene>
<evidence type="ECO:0000256" key="3">
    <source>
        <dbReference type="ARBA" id="ARBA00022801"/>
    </source>
</evidence>
<name>A0A6I9R6N9_ELAGV</name>
<dbReference type="SUPFAM" id="SSF52540">
    <property type="entry name" value="P-loop containing nucleoside triphosphate hydrolases"/>
    <property type="match status" value="1"/>
</dbReference>
<dbReference type="PANTHER" id="PTHR21231:SF8">
    <property type="entry name" value="GPN-LOOP GTPASE 1"/>
    <property type="match status" value="1"/>
</dbReference>
<comment type="function">
    <text evidence="5">Small GTPase required for proper nuclear import of RNA polymerase II (RNAPII). May act at an RNAP assembly step prior to nuclear import.</text>
</comment>
<dbReference type="PANTHER" id="PTHR21231">
    <property type="entry name" value="XPA-BINDING PROTEIN 1-RELATED"/>
    <property type="match status" value="1"/>
</dbReference>
<dbReference type="Gene3D" id="3.40.50.300">
    <property type="entry name" value="P-loop containing nucleotide triphosphate hydrolases"/>
    <property type="match status" value="1"/>
</dbReference>
<feature type="region of interest" description="Disordered" evidence="6">
    <location>
        <begin position="301"/>
        <end position="350"/>
    </location>
</feature>
<keyword evidence="4 5" id="KW-0342">GTP-binding</keyword>
<feature type="compositionally biased region" description="Basic and acidic residues" evidence="6">
    <location>
        <begin position="302"/>
        <end position="314"/>
    </location>
</feature>
<dbReference type="Proteomes" id="UP000504607">
    <property type="component" value="Chromosome 5"/>
</dbReference>
<dbReference type="CDD" id="cd17870">
    <property type="entry name" value="GPN1"/>
    <property type="match status" value="1"/>
</dbReference>
<dbReference type="FunFam" id="3.40.50.300:FF:000817">
    <property type="entry name" value="GPN-loop GTPase 1"/>
    <property type="match status" value="1"/>
</dbReference>
<dbReference type="InterPro" id="IPR030230">
    <property type="entry name" value="Gpn1/Npa3/XAB1"/>
</dbReference>
<feature type="compositionally biased region" description="Acidic residues" evidence="6">
    <location>
        <begin position="315"/>
        <end position="344"/>
    </location>
</feature>
<evidence type="ECO:0000256" key="2">
    <source>
        <dbReference type="ARBA" id="ARBA00022741"/>
    </source>
</evidence>
<dbReference type="GO" id="GO:0005634">
    <property type="term" value="C:nucleus"/>
    <property type="evidence" value="ECO:0007669"/>
    <property type="project" value="UniProtKB-SubCell"/>
</dbReference>
<evidence type="ECO:0000256" key="5">
    <source>
        <dbReference type="RuleBase" id="RU365059"/>
    </source>
</evidence>
<evidence type="ECO:0000313" key="8">
    <source>
        <dbReference type="RefSeq" id="XP_010921432.1"/>
    </source>
</evidence>
<comment type="similarity">
    <text evidence="1 5">Belongs to the GPN-loop GTPase family.</text>
</comment>
<keyword evidence="3 5" id="KW-0378">Hydrolase</keyword>
<dbReference type="RefSeq" id="XP_029120412.1">
    <property type="nucleotide sequence ID" value="XM_029264579.1"/>
</dbReference>
<dbReference type="InterPro" id="IPR027417">
    <property type="entry name" value="P-loop_NTPase"/>
</dbReference>
<evidence type="ECO:0000256" key="4">
    <source>
        <dbReference type="ARBA" id="ARBA00023134"/>
    </source>
</evidence>
<dbReference type="EC" id="3.6.5.-" evidence="5"/>
<reference evidence="8 9" key="1">
    <citation type="submission" date="2025-04" db="UniProtKB">
        <authorList>
            <consortium name="RefSeq"/>
        </authorList>
    </citation>
    <scope>IDENTIFICATION</scope>
</reference>
<dbReference type="Pfam" id="PF03029">
    <property type="entry name" value="ATP_bind_1"/>
    <property type="match status" value="1"/>
</dbReference>
<dbReference type="GO" id="GO:0005737">
    <property type="term" value="C:cytoplasm"/>
    <property type="evidence" value="ECO:0007669"/>
    <property type="project" value="UniProtKB-SubCell"/>
</dbReference>
<dbReference type="OrthoDB" id="243313at2759"/>
<dbReference type="GO" id="GO:0003924">
    <property type="term" value="F:GTPase activity"/>
    <property type="evidence" value="ECO:0007669"/>
    <property type="project" value="InterPro"/>
</dbReference>
<comment type="subunit">
    <text evidence="5">Binds to RNA polymerase II.</text>
</comment>
<keyword evidence="5" id="KW-0963">Cytoplasm</keyword>
<evidence type="ECO:0000313" key="9">
    <source>
        <dbReference type="RefSeq" id="XP_029120412.1"/>
    </source>
</evidence>
<protein>
    <recommendedName>
        <fullName evidence="5">GPN-loop GTPase</fullName>
        <ecNumber evidence="5">3.6.5.-</ecNumber>
    </recommendedName>
</protein>
<evidence type="ECO:0000256" key="1">
    <source>
        <dbReference type="ARBA" id="ARBA00005290"/>
    </source>
</evidence>
<dbReference type="GO" id="GO:0005525">
    <property type="term" value="F:GTP binding"/>
    <property type="evidence" value="ECO:0007669"/>
    <property type="project" value="UniProtKB-KW"/>
</dbReference>
<keyword evidence="7" id="KW-1185">Reference proteome</keyword>
<sequence length="350" mass="39864">METSEESQLSSLLLGWQAWSGKTTFLHRLVCHTQSSNIRGYVLNLDPAVMTLPFGANIDIRDTVRYKEVMKEYNLGPNGGILTSLNLFSTKFDEVISVVEKRADQLDYVLVDTPGQIEIFTWSASGAIITEAFASTFPTIIAYVVDTPRSANPVTFMSNMLYACSILYKTRLPLVLVFNKVDVAKHEFALEWMEDFEAFQTALDTDTSYTSTLTRSLSLVLDEFYKSLRSVGVSAVSGAGMDAFFNAIEESAREYMENYKADLDKRRAEKERLEAERRRANMEKLRKDMEKTKGQTVVLRTGLKDKESASRMMEEDNEEEEEEEDDNVRFSEEDEEEDEGEDEEVAHFAF</sequence>
<proteinExistence type="inferred from homology"/>
<dbReference type="RefSeq" id="XP_010921432.1">
    <property type="nucleotide sequence ID" value="XM_010923130.3"/>
</dbReference>
<comment type="subcellular location">
    <subcellularLocation>
        <location evidence="5">Cytoplasm</location>
    </subcellularLocation>
    <subcellularLocation>
        <location evidence="5">Nucleus</location>
    </subcellularLocation>
</comment>
<dbReference type="InterPro" id="IPR004130">
    <property type="entry name" value="Gpn"/>
</dbReference>
<evidence type="ECO:0000256" key="6">
    <source>
        <dbReference type="SAM" id="MobiDB-lite"/>
    </source>
</evidence>
<keyword evidence="2 5" id="KW-0547">Nucleotide-binding</keyword>
<evidence type="ECO:0000313" key="7">
    <source>
        <dbReference type="Proteomes" id="UP000504607"/>
    </source>
</evidence>
<organism evidence="7 8">
    <name type="scientific">Elaeis guineensis var. tenera</name>
    <name type="common">Oil palm</name>
    <dbReference type="NCBI Taxonomy" id="51953"/>
    <lineage>
        <taxon>Eukaryota</taxon>
        <taxon>Viridiplantae</taxon>
        <taxon>Streptophyta</taxon>
        <taxon>Embryophyta</taxon>
        <taxon>Tracheophyta</taxon>
        <taxon>Spermatophyta</taxon>
        <taxon>Magnoliopsida</taxon>
        <taxon>Liliopsida</taxon>
        <taxon>Arecaceae</taxon>
        <taxon>Arecoideae</taxon>
        <taxon>Cocoseae</taxon>
        <taxon>Elaeidinae</taxon>
        <taxon>Elaeis</taxon>
    </lineage>
</organism>
<accession>A0A6I9R6N9</accession>